<organism evidence="3 4">
    <name type="scientific">Meristemomyces frigidus</name>
    <dbReference type="NCBI Taxonomy" id="1508187"/>
    <lineage>
        <taxon>Eukaryota</taxon>
        <taxon>Fungi</taxon>
        <taxon>Dikarya</taxon>
        <taxon>Ascomycota</taxon>
        <taxon>Pezizomycotina</taxon>
        <taxon>Dothideomycetes</taxon>
        <taxon>Dothideomycetidae</taxon>
        <taxon>Mycosphaerellales</taxon>
        <taxon>Teratosphaeriaceae</taxon>
        <taxon>Meristemomyces</taxon>
    </lineage>
</organism>
<dbReference type="Proteomes" id="UP001310890">
    <property type="component" value="Unassembled WGS sequence"/>
</dbReference>
<gene>
    <name evidence="3" type="ORF">LTR62_005643</name>
</gene>
<evidence type="ECO:0000313" key="4">
    <source>
        <dbReference type="Proteomes" id="UP001310890"/>
    </source>
</evidence>
<evidence type="ECO:0000256" key="1">
    <source>
        <dbReference type="SAM" id="MobiDB-lite"/>
    </source>
</evidence>
<keyword evidence="2" id="KW-0732">Signal</keyword>
<comment type="caution">
    <text evidence="3">The sequence shown here is derived from an EMBL/GenBank/DDBJ whole genome shotgun (WGS) entry which is preliminary data.</text>
</comment>
<accession>A0AAN7TPG4</accession>
<reference evidence="3" key="1">
    <citation type="submission" date="2023-08" db="EMBL/GenBank/DDBJ databases">
        <title>Black Yeasts Isolated from many extreme environments.</title>
        <authorList>
            <person name="Coleine C."/>
            <person name="Stajich J.E."/>
            <person name="Selbmann L."/>
        </authorList>
    </citation>
    <scope>NUCLEOTIDE SEQUENCE</scope>
    <source>
        <strain evidence="3">CCFEE 5401</strain>
    </source>
</reference>
<protein>
    <submittedName>
        <fullName evidence="3">Uncharacterized protein</fullName>
    </submittedName>
</protein>
<feature type="region of interest" description="Disordered" evidence="1">
    <location>
        <begin position="29"/>
        <end position="75"/>
    </location>
</feature>
<feature type="compositionally biased region" description="Basic residues" evidence="1">
    <location>
        <begin position="32"/>
        <end position="45"/>
    </location>
</feature>
<name>A0AAN7TPG4_9PEZI</name>
<sequence length="92" mass="11403">MAFQAWAFFIFFTSLVALNHRFAQPYDEHKAAQTKRRARTHRRMAKRAEEELREREVMAQKRRERRKEREREEARLEAIRSKQRRWIYGPAQ</sequence>
<feature type="chain" id="PRO_5042998937" evidence="2">
    <location>
        <begin position="18"/>
        <end position="92"/>
    </location>
</feature>
<feature type="signal peptide" evidence="2">
    <location>
        <begin position="1"/>
        <end position="17"/>
    </location>
</feature>
<dbReference type="EMBL" id="JAVRRL010000046">
    <property type="protein sequence ID" value="KAK5110766.1"/>
    <property type="molecule type" value="Genomic_DNA"/>
</dbReference>
<evidence type="ECO:0000256" key="2">
    <source>
        <dbReference type="SAM" id="SignalP"/>
    </source>
</evidence>
<proteinExistence type="predicted"/>
<feature type="compositionally biased region" description="Basic and acidic residues" evidence="1">
    <location>
        <begin position="46"/>
        <end position="75"/>
    </location>
</feature>
<evidence type="ECO:0000313" key="3">
    <source>
        <dbReference type="EMBL" id="KAK5110766.1"/>
    </source>
</evidence>
<dbReference type="AlphaFoldDB" id="A0AAN7TPG4"/>